<dbReference type="PATRIC" id="fig|1393034.3.peg.1107"/>
<organism evidence="1 2">
    <name type="scientific">Atopobium deltae</name>
    <dbReference type="NCBI Taxonomy" id="1393034"/>
    <lineage>
        <taxon>Bacteria</taxon>
        <taxon>Bacillati</taxon>
        <taxon>Actinomycetota</taxon>
        <taxon>Coriobacteriia</taxon>
        <taxon>Coriobacteriales</taxon>
        <taxon>Atopobiaceae</taxon>
        <taxon>Atopobium</taxon>
    </lineage>
</organism>
<comment type="caution">
    <text evidence="1">The sequence shown here is derived from an EMBL/GenBank/DDBJ whole genome shotgun (WGS) entry which is preliminary data.</text>
</comment>
<keyword evidence="2" id="KW-1185">Reference proteome</keyword>
<evidence type="ECO:0000313" key="1">
    <source>
        <dbReference type="EMBL" id="KXB33907.1"/>
    </source>
</evidence>
<name>A0A133XSK2_9ACTN</name>
<dbReference type="STRING" id="1393034.HMPREF3192_01137"/>
<dbReference type="EMBL" id="LSCR01000029">
    <property type="protein sequence ID" value="KXB33907.1"/>
    <property type="molecule type" value="Genomic_DNA"/>
</dbReference>
<evidence type="ECO:0000313" key="2">
    <source>
        <dbReference type="Proteomes" id="UP000070675"/>
    </source>
</evidence>
<dbReference type="AlphaFoldDB" id="A0A133XSK2"/>
<dbReference type="Proteomes" id="UP000070675">
    <property type="component" value="Unassembled WGS sequence"/>
</dbReference>
<gene>
    <name evidence="1" type="ORF">HMPREF3192_01137</name>
</gene>
<accession>A0A133XSK2</accession>
<sequence length="74" mass="8976">MFEAGWLRAISARQNDKSSEHKRSWLLYMRCWFLHNRQSFWSIVSVSRSFSITCCNLFYVVLCQNARIFIKNFF</sequence>
<reference evidence="2" key="1">
    <citation type="submission" date="2016-01" db="EMBL/GenBank/DDBJ databases">
        <authorList>
            <person name="Mitreva M."/>
            <person name="Pepin K.H."/>
            <person name="Mihindukulasuriya K.A."/>
            <person name="Fulton R."/>
            <person name="Fronick C."/>
            <person name="O'Laughlin M."/>
            <person name="Miner T."/>
            <person name="Herter B."/>
            <person name="Rosa B.A."/>
            <person name="Cordes M."/>
            <person name="Tomlinson C."/>
            <person name="Wollam A."/>
            <person name="Palsikar V.B."/>
            <person name="Mardis E.R."/>
            <person name="Wilson R.K."/>
        </authorList>
    </citation>
    <scope>NUCLEOTIDE SEQUENCE [LARGE SCALE GENOMIC DNA]</scope>
    <source>
        <strain evidence="2">DNF00019</strain>
    </source>
</reference>
<proteinExistence type="predicted"/>
<protein>
    <submittedName>
        <fullName evidence="1">Uncharacterized protein</fullName>
    </submittedName>
</protein>